<accession>A0A2H9VPW1</accession>
<comment type="caution">
    <text evidence="1">The sequence shown here is derived from an EMBL/GenBank/DDBJ whole genome shotgun (WGS) entry which is preliminary data.</text>
</comment>
<dbReference type="EMBL" id="PGFJ01000002">
    <property type="protein sequence ID" value="PJJ80356.1"/>
    <property type="molecule type" value="Genomic_DNA"/>
</dbReference>
<dbReference type="Proteomes" id="UP000242687">
    <property type="component" value="Unassembled WGS sequence"/>
</dbReference>
<reference evidence="1 2" key="1">
    <citation type="submission" date="2017-11" db="EMBL/GenBank/DDBJ databases">
        <title>Genomic Encyclopedia of Archaeal and Bacterial Type Strains, Phase II (KMG-II): From Individual Species to Whole Genera.</title>
        <authorList>
            <person name="Goeker M."/>
        </authorList>
    </citation>
    <scope>NUCLEOTIDE SEQUENCE [LARGE SCALE GENOMIC DNA]</scope>
    <source>
        <strain evidence="1 2">DSM 28175</strain>
    </source>
</reference>
<proteinExistence type="predicted"/>
<organism evidence="1 2">
    <name type="scientific">Mucilaginibacter auburnensis</name>
    <dbReference type="NCBI Taxonomy" id="1457233"/>
    <lineage>
        <taxon>Bacteria</taxon>
        <taxon>Pseudomonadati</taxon>
        <taxon>Bacteroidota</taxon>
        <taxon>Sphingobacteriia</taxon>
        <taxon>Sphingobacteriales</taxon>
        <taxon>Sphingobacteriaceae</taxon>
        <taxon>Mucilaginibacter</taxon>
    </lineage>
</organism>
<sequence length="111" mass="12176">MKFIASLLIYCIFMLSAFGGRVKPVIVATAHECCAKGDKHHCEKKEQKPVTEDCEKQGCNMLLTCSICGFLAVEPVEVKASAAIFIENPVPIYKSGNSTVYLPADWKPPKV</sequence>
<evidence type="ECO:0000313" key="1">
    <source>
        <dbReference type="EMBL" id="PJJ80356.1"/>
    </source>
</evidence>
<evidence type="ECO:0000313" key="2">
    <source>
        <dbReference type="Proteomes" id="UP000242687"/>
    </source>
</evidence>
<name>A0A2H9VPW1_9SPHI</name>
<dbReference type="AlphaFoldDB" id="A0A2H9VPW1"/>
<gene>
    <name evidence="1" type="ORF">CLV57_3506</name>
</gene>
<dbReference type="RefSeq" id="WP_100342644.1">
    <property type="nucleotide sequence ID" value="NZ_PGFJ01000002.1"/>
</dbReference>
<keyword evidence="2" id="KW-1185">Reference proteome</keyword>
<protein>
    <submittedName>
        <fullName evidence="1">Uncharacterized protein</fullName>
    </submittedName>
</protein>
<dbReference type="OrthoDB" id="798993at2"/>